<dbReference type="EMBL" id="JAOQJF010000005">
    <property type="protein sequence ID" value="MCU6799046.1"/>
    <property type="molecule type" value="Genomic_DNA"/>
</dbReference>
<dbReference type="PRINTS" id="PR00034">
    <property type="entry name" value="HTHCRP"/>
</dbReference>
<dbReference type="InterPro" id="IPR036388">
    <property type="entry name" value="WH-like_DNA-bd_sf"/>
</dbReference>
<proteinExistence type="predicted"/>
<dbReference type="InterPro" id="IPR014710">
    <property type="entry name" value="RmlC-like_jellyroll"/>
</dbReference>
<accession>A0ABT2UY89</accession>
<dbReference type="Proteomes" id="UP001652395">
    <property type="component" value="Unassembled WGS sequence"/>
</dbReference>
<dbReference type="SUPFAM" id="SSF46785">
    <property type="entry name" value="Winged helix' DNA-binding domain"/>
    <property type="match status" value="1"/>
</dbReference>
<dbReference type="InterPro" id="IPR036390">
    <property type="entry name" value="WH_DNA-bd_sf"/>
</dbReference>
<organism evidence="5 6">
    <name type="scientific">Alitiscatomonas aceti</name>
    <dbReference type="NCBI Taxonomy" id="2981724"/>
    <lineage>
        <taxon>Bacteria</taxon>
        <taxon>Bacillati</taxon>
        <taxon>Bacillota</taxon>
        <taxon>Clostridia</taxon>
        <taxon>Lachnospirales</taxon>
        <taxon>Lachnospiraceae</taxon>
        <taxon>Alitiscatomonas</taxon>
    </lineage>
</organism>
<evidence type="ECO:0000256" key="1">
    <source>
        <dbReference type="ARBA" id="ARBA00023015"/>
    </source>
</evidence>
<keyword evidence="3" id="KW-0804">Transcription</keyword>
<dbReference type="InterPro" id="IPR018490">
    <property type="entry name" value="cNMP-bd_dom_sf"/>
</dbReference>
<gene>
    <name evidence="5" type="ORF">OCV69_03715</name>
</gene>
<comment type="caution">
    <text evidence="5">The sequence shown here is derived from an EMBL/GenBank/DDBJ whole genome shotgun (WGS) entry which is preliminary data.</text>
</comment>
<dbReference type="SMART" id="SM00419">
    <property type="entry name" value="HTH_CRP"/>
    <property type="match status" value="1"/>
</dbReference>
<dbReference type="RefSeq" id="WP_158357728.1">
    <property type="nucleotide sequence ID" value="NZ_JAOQJF010000005.1"/>
</dbReference>
<reference evidence="5 6" key="1">
    <citation type="journal article" date="2021" name="ISME Commun">
        <title>Automated analysis of genomic sequences facilitates high-throughput and comprehensive description of bacteria.</title>
        <authorList>
            <person name="Hitch T.C.A."/>
        </authorList>
    </citation>
    <scope>NUCLEOTIDE SEQUENCE [LARGE SCALE GENOMIC DNA]</scope>
    <source>
        <strain evidence="6">f_CCE</strain>
    </source>
</reference>
<evidence type="ECO:0000313" key="6">
    <source>
        <dbReference type="Proteomes" id="UP001652395"/>
    </source>
</evidence>
<sequence>MTISQYFPIYDQLDKADQERLDYAAVKRRVPKGTLLHGGDGVCTGLLVIASGQLRAHMISEEGREITLYRLFERDICLFSASCIMSSLQFDVFISTEKDTELWIIPPDFYKGLMERSAVVANYTSQIMASRFTDVMWLMDQVMWKSFDKRLAGFLLEESVLEETDTLKITHEKIASHMGTAREVVTRMLKYFQTEGLVRLSRGAVEILDRKGLSRLFSNES</sequence>
<dbReference type="CDD" id="cd00038">
    <property type="entry name" value="CAP_ED"/>
    <property type="match status" value="1"/>
</dbReference>
<dbReference type="Gene3D" id="2.60.120.10">
    <property type="entry name" value="Jelly Rolls"/>
    <property type="match status" value="1"/>
</dbReference>
<dbReference type="PROSITE" id="PS51063">
    <property type="entry name" value="HTH_CRP_2"/>
    <property type="match status" value="1"/>
</dbReference>
<keyword evidence="6" id="KW-1185">Reference proteome</keyword>
<dbReference type="InterPro" id="IPR012318">
    <property type="entry name" value="HTH_CRP"/>
</dbReference>
<evidence type="ECO:0000256" key="2">
    <source>
        <dbReference type="ARBA" id="ARBA00023125"/>
    </source>
</evidence>
<feature type="domain" description="HTH crp-type" evidence="4">
    <location>
        <begin position="145"/>
        <end position="211"/>
    </location>
</feature>
<evidence type="ECO:0000259" key="4">
    <source>
        <dbReference type="PROSITE" id="PS51063"/>
    </source>
</evidence>
<dbReference type="InterPro" id="IPR000595">
    <property type="entry name" value="cNMP-bd_dom"/>
</dbReference>
<evidence type="ECO:0000313" key="5">
    <source>
        <dbReference type="EMBL" id="MCU6799046.1"/>
    </source>
</evidence>
<dbReference type="SUPFAM" id="SSF51206">
    <property type="entry name" value="cAMP-binding domain-like"/>
    <property type="match status" value="1"/>
</dbReference>
<keyword evidence="1" id="KW-0805">Transcription regulation</keyword>
<protein>
    <submittedName>
        <fullName evidence="5">Crp/Fnr family transcriptional regulator</fullName>
    </submittedName>
</protein>
<evidence type="ECO:0000256" key="3">
    <source>
        <dbReference type="ARBA" id="ARBA00023163"/>
    </source>
</evidence>
<dbReference type="Pfam" id="PF13545">
    <property type="entry name" value="HTH_Crp_2"/>
    <property type="match status" value="1"/>
</dbReference>
<keyword evidence="2" id="KW-0238">DNA-binding</keyword>
<name>A0ABT2UY89_9FIRM</name>
<dbReference type="Gene3D" id="1.10.10.10">
    <property type="entry name" value="Winged helix-like DNA-binding domain superfamily/Winged helix DNA-binding domain"/>
    <property type="match status" value="1"/>
</dbReference>